<name>A0A8S0UQM0_OLEEU</name>
<organism evidence="7 8">
    <name type="scientific">Olea europaea subsp. europaea</name>
    <dbReference type="NCBI Taxonomy" id="158383"/>
    <lineage>
        <taxon>Eukaryota</taxon>
        <taxon>Viridiplantae</taxon>
        <taxon>Streptophyta</taxon>
        <taxon>Embryophyta</taxon>
        <taxon>Tracheophyta</taxon>
        <taxon>Spermatophyta</taxon>
        <taxon>Magnoliopsida</taxon>
        <taxon>eudicotyledons</taxon>
        <taxon>Gunneridae</taxon>
        <taxon>Pentapetalae</taxon>
        <taxon>asterids</taxon>
        <taxon>lamiids</taxon>
        <taxon>Lamiales</taxon>
        <taxon>Oleaceae</taxon>
        <taxon>Oleeae</taxon>
        <taxon>Olea</taxon>
    </lineage>
</organism>
<dbReference type="GO" id="GO:0098542">
    <property type="term" value="P:defense response to other organism"/>
    <property type="evidence" value="ECO:0007669"/>
    <property type="project" value="UniProtKB-ARBA"/>
</dbReference>
<keyword evidence="2" id="KW-0732">Signal</keyword>
<dbReference type="SMART" id="SM00198">
    <property type="entry name" value="SCP"/>
    <property type="match status" value="1"/>
</dbReference>
<dbReference type="EMBL" id="CACTIH010009029">
    <property type="protein sequence ID" value="CAA3019695.1"/>
    <property type="molecule type" value="Genomic_DNA"/>
</dbReference>
<dbReference type="InterPro" id="IPR018244">
    <property type="entry name" value="Allrgn_V5/Tpx1_CS"/>
</dbReference>
<evidence type="ECO:0000259" key="6">
    <source>
        <dbReference type="SMART" id="SM00198"/>
    </source>
</evidence>
<keyword evidence="5" id="KW-0568">Pathogenesis-related protein</keyword>
<protein>
    <submittedName>
        <fullName evidence="7">Basic form of pathogenesis-related 1-like</fullName>
    </submittedName>
</protein>
<dbReference type="InterPro" id="IPR001283">
    <property type="entry name" value="CRISP-related"/>
</dbReference>
<evidence type="ECO:0000256" key="5">
    <source>
        <dbReference type="ARBA" id="ARBA00023265"/>
    </source>
</evidence>
<dbReference type="PRINTS" id="PR00837">
    <property type="entry name" value="V5TPXLIKE"/>
</dbReference>
<evidence type="ECO:0000313" key="7">
    <source>
        <dbReference type="EMBL" id="CAA3019695.1"/>
    </source>
</evidence>
<dbReference type="SUPFAM" id="SSF55797">
    <property type="entry name" value="PR-1-like"/>
    <property type="match status" value="1"/>
</dbReference>
<dbReference type="FunFam" id="3.40.33.10:FF:000006">
    <property type="entry name" value="Putative pathogenesis-related protein 1"/>
    <property type="match status" value="1"/>
</dbReference>
<evidence type="ECO:0000313" key="8">
    <source>
        <dbReference type="Proteomes" id="UP000594638"/>
    </source>
</evidence>
<dbReference type="AlphaFoldDB" id="A0A8S0UQM0"/>
<dbReference type="Proteomes" id="UP000594638">
    <property type="component" value="Unassembled WGS sequence"/>
</dbReference>
<evidence type="ECO:0000256" key="2">
    <source>
        <dbReference type="ARBA" id="ARBA00022729"/>
    </source>
</evidence>
<evidence type="ECO:0000256" key="3">
    <source>
        <dbReference type="ARBA" id="ARBA00022821"/>
    </source>
</evidence>
<keyword evidence="8" id="KW-1185">Reference proteome</keyword>
<dbReference type="CDD" id="cd05381">
    <property type="entry name" value="CAP_PR-1"/>
    <property type="match status" value="1"/>
</dbReference>
<dbReference type="Gene3D" id="3.40.33.10">
    <property type="entry name" value="CAP"/>
    <property type="match status" value="1"/>
</dbReference>
<evidence type="ECO:0000256" key="4">
    <source>
        <dbReference type="ARBA" id="ARBA00023157"/>
    </source>
</evidence>
<comment type="similarity">
    <text evidence="1">Belongs to the CRISP family.</text>
</comment>
<dbReference type="PROSITE" id="PS01010">
    <property type="entry name" value="CRISP_2"/>
    <property type="match status" value="1"/>
</dbReference>
<proteinExistence type="inferred from homology"/>
<dbReference type="InterPro" id="IPR035940">
    <property type="entry name" value="CAP_sf"/>
</dbReference>
<accession>A0A8S0UQM0</accession>
<keyword evidence="3" id="KW-0611">Plant defense</keyword>
<comment type="caution">
    <text evidence="7">The sequence shown here is derived from an EMBL/GenBank/DDBJ whole genome shotgun (WGS) entry which is preliminary data.</text>
</comment>
<dbReference type="OrthoDB" id="337038at2759"/>
<evidence type="ECO:0000256" key="1">
    <source>
        <dbReference type="ARBA" id="ARBA00009923"/>
    </source>
</evidence>
<dbReference type="InterPro" id="IPR014044">
    <property type="entry name" value="CAP_dom"/>
</dbReference>
<sequence length="173" mass="19540">MSHFHKIKIKMNFSRINSMLIIYPLIALTFFAHFSISQNSPQDFLHAHNKARAEVGVHPLVWNQTVAAYALNYAHKRYGDCNLEHSQGPYGENLAEGYGTLSSVDAVNMWVGEKSCYDHGSNSCVGGECLHYTQVVWRDSTHLGCARVQCHNGWLFVICSYDPPGNYIGQRPY</sequence>
<keyword evidence="4" id="KW-1015">Disulfide bond</keyword>
<feature type="domain" description="SCP" evidence="6">
    <location>
        <begin position="39"/>
        <end position="169"/>
    </location>
</feature>
<gene>
    <name evidence="7" type="ORF">OLEA9_A005749</name>
</gene>
<dbReference type="Gramene" id="OE9A005749T1">
    <property type="protein sequence ID" value="OE9A005749C1"/>
    <property type="gene ID" value="OE9A005749"/>
</dbReference>
<dbReference type="GO" id="GO:0005576">
    <property type="term" value="C:extracellular region"/>
    <property type="evidence" value="ECO:0007669"/>
    <property type="project" value="InterPro"/>
</dbReference>
<reference evidence="7 8" key="1">
    <citation type="submission" date="2019-12" db="EMBL/GenBank/DDBJ databases">
        <authorList>
            <person name="Alioto T."/>
            <person name="Alioto T."/>
            <person name="Gomez Garrido J."/>
        </authorList>
    </citation>
    <scope>NUCLEOTIDE SEQUENCE [LARGE SCALE GENOMIC DNA]</scope>
</reference>
<dbReference type="PANTHER" id="PTHR10334">
    <property type="entry name" value="CYSTEINE-RICH SECRETORY PROTEIN-RELATED"/>
    <property type="match status" value="1"/>
</dbReference>
<dbReference type="Pfam" id="PF00188">
    <property type="entry name" value="CAP"/>
    <property type="match status" value="1"/>
</dbReference>